<dbReference type="AlphaFoldDB" id="A0A136A306"/>
<comment type="caution">
    <text evidence="1">The sequence shown here is derived from an EMBL/GenBank/DDBJ whole genome shotgun (WGS) entry which is preliminary data.</text>
</comment>
<name>A0A136A306_9ALTE</name>
<proteinExistence type="predicted"/>
<dbReference type="InterPro" id="IPR009045">
    <property type="entry name" value="Zn_M74/Hedgehog-like"/>
</dbReference>
<dbReference type="Proteomes" id="UP000070299">
    <property type="component" value="Unassembled WGS sequence"/>
</dbReference>
<keyword evidence="2" id="KW-1185">Reference proteome</keyword>
<protein>
    <recommendedName>
        <fullName evidence="3">Peptidase M15A C-terminal domain-containing protein</fullName>
    </recommendedName>
</protein>
<evidence type="ECO:0000313" key="2">
    <source>
        <dbReference type="Proteomes" id="UP000070299"/>
    </source>
</evidence>
<evidence type="ECO:0008006" key="3">
    <source>
        <dbReference type="Google" id="ProtNLM"/>
    </source>
</evidence>
<dbReference type="Gene3D" id="3.30.1380.10">
    <property type="match status" value="1"/>
</dbReference>
<accession>A0A136A306</accession>
<sequence length="182" mass="20444">MVLSPIDKLVEQVVNWHFLRYPQIKANTPSDSSLAAISLLCEHVLLPIQKKFGQLDITYGFTSSVLLKEILKKAPQGIAPKLDQHASHEVNSKRNPHCQRYGAACDFMIAGYKNDMDQVADWISQNVGFDRLYFYGTNRPIHISVGPDNSRFIQIMSASQLGKRIPKKSGSGVPFSNLWNND</sequence>
<dbReference type="EMBL" id="LSNE01000003">
    <property type="protein sequence ID" value="KXI29587.1"/>
    <property type="molecule type" value="Genomic_DNA"/>
</dbReference>
<reference evidence="2" key="1">
    <citation type="submission" date="2016-02" db="EMBL/GenBank/DDBJ databases">
        <authorList>
            <person name="Schultz-Johansen M."/>
            <person name="Glaring M.A."/>
            <person name="Bech P.K."/>
            <person name="Stougaard P."/>
        </authorList>
    </citation>
    <scope>NUCLEOTIDE SEQUENCE [LARGE SCALE GENOMIC DNA]</scope>
    <source>
        <strain evidence="2">S66</strain>
    </source>
</reference>
<dbReference type="SUPFAM" id="SSF55166">
    <property type="entry name" value="Hedgehog/DD-peptidase"/>
    <property type="match status" value="1"/>
</dbReference>
<dbReference type="RefSeq" id="WP_068372320.1">
    <property type="nucleotide sequence ID" value="NZ_LSNE01000003.1"/>
</dbReference>
<dbReference type="STRING" id="1799789.AX660_05905"/>
<dbReference type="OrthoDB" id="450621at2"/>
<evidence type="ECO:0000313" key="1">
    <source>
        <dbReference type="EMBL" id="KXI29587.1"/>
    </source>
</evidence>
<organism evidence="1 2">
    <name type="scientific">Paraglaciecola hydrolytica</name>
    <dbReference type="NCBI Taxonomy" id="1799789"/>
    <lineage>
        <taxon>Bacteria</taxon>
        <taxon>Pseudomonadati</taxon>
        <taxon>Pseudomonadota</taxon>
        <taxon>Gammaproteobacteria</taxon>
        <taxon>Alteromonadales</taxon>
        <taxon>Alteromonadaceae</taxon>
        <taxon>Paraglaciecola</taxon>
    </lineage>
</organism>
<gene>
    <name evidence="1" type="ORF">AX660_05905</name>
</gene>